<evidence type="ECO:0000256" key="4">
    <source>
        <dbReference type="ARBA" id="ARBA00023125"/>
    </source>
</evidence>
<dbReference type="InterPro" id="IPR039420">
    <property type="entry name" value="WalR-like"/>
</dbReference>
<evidence type="ECO:0000256" key="1">
    <source>
        <dbReference type="ARBA" id="ARBA00022553"/>
    </source>
</evidence>
<evidence type="ECO:0000259" key="7">
    <source>
        <dbReference type="PROSITE" id="PS50043"/>
    </source>
</evidence>
<dbReference type="PRINTS" id="PR00038">
    <property type="entry name" value="HTHLUXR"/>
</dbReference>
<evidence type="ECO:0000256" key="6">
    <source>
        <dbReference type="PROSITE-ProRule" id="PRU00169"/>
    </source>
</evidence>
<dbReference type="SUPFAM" id="SSF52172">
    <property type="entry name" value="CheY-like"/>
    <property type="match status" value="1"/>
</dbReference>
<dbReference type="InterPro" id="IPR058245">
    <property type="entry name" value="NreC/VraR/RcsB-like_REC"/>
</dbReference>
<dbReference type="PROSITE" id="PS50110">
    <property type="entry name" value="RESPONSE_REGULATORY"/>
    <property type="match status" value="1"/>
</dbReference>
<dbReference type="PROSITE" id="PS50043">
    <property type="entry name" value="HTH_LUXR_2"/>
    <property type="match status" value="1"/>
</dbReference>
<keyword evidence="4" id="KW-0238">DNA-binding</keyword>
<dbReference type="CDD" id="cd17535">
    <property type="entry name" value="REC_NarL-like"/>
    <property type="match status" value="1"/>
</dbReference>
<organism evidence="9 10">
    <name type="scientific">Halomonas mongoliensis</name>
    <dbReference type="NCBI Taxonomy" id="321265"/>
    <lineage>
        <taxon>Bacteria</taxon>
        <taxon>Pseudomonadati</taxon>
        <taxon>Pseudomonadota</taxon>
        <taxon>Gammaproteobacteria</taxon>
        <taxon>Oceanospirillales</taxon>
        <taxon>Halomonadaceae</taxon>
        <taxon>Halomonas</taxon>
    </lineage>
</organism>
<proteinExistence type="predicted"/>
<evidence type="ECO:0000313" key="9">
    <source>
        <dbReference type="EMBL" id="MDR5892870.1"/>
    </source>
</evidence>
<evidence type="ECO:0000256" key="3">
    <source>
        <dbReference type="ARBA" id="ARBA00023015"/>
    </source>
</evidence>
<name>A0ABU1GM16_9GAMM</name>
<dbReference type="CDD" id="cd06170">
    <property type="entry name" value="LuxR_C_like"/>
    <property type="match status" value="1"/>
</dbReference>
<gene>
    <name evidence="9" type="ORF">QC820_08575</name>
</gene>
<sequence length="215" mass="24078">MIRVLIADDHHLVRTSIAHLLNAEKDIRVMGEACNGEEAIAETRRLAPDVVLMDVRMPGIGGLEATRKIHRTQPDTRVLILTAWLEEAFAQRLLDAGAFGILSKDCQHEEMVSAIRGVFGGQRYVSPDVAQRLVLSRIDASENPFDQLSQREMQVAMMIVNCQKVADISDRLFLSPKTVNTYRYRIFDKLGVQTDVELTHLGLRHGLVEGFASVE</sequence>
<dbReference type="InterPro" id="IPR016032">
    <property type="entry name" value="Sig_transdc_resp-reg_C-effctor"/>
</dbReference>
<dbReference type="RefSeq" id="WP_253443143.1">
    <property type="nucleotide sequence ID" value="NZ_JARWAL010000006.1"/>
</dbReference>
<dbReference type="EMBL" id="JARWAL010000006">
    <property type="protein sequence ID" value="MDR5892870.1"/>
    <property type="molecule type" value="Genomic_DNA"/>
</dbReference>
<feature type="modified residue" description="4-aspartylphosphate" evidence="6">
    <location>
        <position position="54"/>
    </location>
</feature>
<comment type="caution">
    <text evidence="9">The sequence shown here is derived from an EMBL/GenBank/DDBJ whole genome shotgun (WGS) entry which is preliminary data.</text>
</comment>
<dbReference type="InterPro" id="IPR000792">
    <property type="entry name" value="Tscrpt_reg_LuxR_C"/>
</dbReference>
<reference evidence="9 10" key="1">
    <citation type="submission" date="2023-04" db="EMBL/GenBank/DDBJ databases">
        <title>A long-awaited taxogenomic arrangement of the family Halomonadaceae.</title>
        <authorList>
            <person name="De La Haba R."/>
            <person name="Chuvochina M."/>
            <person name="Wittouck S."/>
            <person name="Arahal D.R."/>
            <person name="Sanchez-Porro C."/>
            <person name="Hugenholtz P."/>
            <person name="Ventosa A."/>
        </authorList>
    </citation>
    <scope>NUCLEOTIDE SEQUENCE [LARGE SCALE GENOMIC DNA]</scope>
    <source>
        <strain evidence="9 10">DSM 17332</strain>
    </source>
</reference>
<protein>
    <submittedName>
        <fullName evidence="9">Response regulator</fullName>
    </submittedName>
</protein>
<dbReference type="Pfam" id="PF00072">
    <property type="entry name" value="Response_reg"/>
    <property type="match status" value="1"/>
</dbReference>
<feature type="domain" description="HTH luxR-type" evidence="7">
    <location>
        <begin position="141"/>
        <end position="206"/>
    </location>
</feature>
<feature type="domain" description="Response regulatory" evidence="8">
    <location>
        <begin position="3"/>
        <end position="119"/>
    </location>
</feature>
<dbReference type="PANTHER" id="PTHR43214">
    <property type="entry name" value="TWO-COMPONENT RESPONSE REGULATOR"/>
    <property type="match status" value="1"/>
</dbReference>
<dbReference type="SMART" id="SM00448">
    <property type="entry name" value="REC"/>
    <property type="match status" value="1"/>
</dbReference>
<dbReference type="SMART" id="SM00421">
    <property type="entry name" value="HTH_LUXR"/>
    <property type="match status" value="1"/>
</dbReference>
<dbReference type="Pfam" id="PF00196">
    <property type="entry name" value="GerE"/>
    <property type="match status" value="1"/>
</dbReference>
<evidence type="ECO:0000256" key="5">
    <source>
        <dbReference type="ARBA" id="ARBA00023163"/>
    </source>
</evidence>
<dbReference type="Proteomes" id="UP001252270">
    <property type="component" value="Unassembled WGS sequence"/>
</dbReference>
<dbReference type="InterPro" id="IPR011006">
    <property type="entry name" value="CheY-like_superfamily"/>
</dbReference>
<evidence type="ECO:0000313" key="10">
    <source>
        <dbReference type="Proteomes" id="UP001252270"/>
    </source>
</evidence>
<accession>A0ABU1GM16</accession>
<evidence type="ECO:0000259" key="8">
    <source>
        <dbReference type="PROSITE" id="PS50110"/>
    </source>
</evidence>
<dbReference type="SUPFAM" id="SSF46894">
    <property type="entry name" value="C-terminal effector domain of the bipartite response regulators"/>
    <property type="match status" value="1"/>
</dbReference>
<keyword evidence="3" id="KW-0805">Transcription regulation</keyword>
<keyword evidence="1 6" id="KW-0597">Phosphoprotein</keyword>
<dbReference type="Gene3D" id="3.40.50.2300">
    <property type="match status" value="1"/>
</dbReference>
<keyword evidence="10" id="KW-1185">Reference proteome</keyword>
<dbReference type="PROSITE" id="PS00622">
    <property type="entry name" value="HTH_LUXR_1"/>
    <property type="match status" value="1"/>
</dbReference>
<keyword evidence="5" id="KW-0804">Transcription</keyword>
<dbReference type="PANTHER" id="PTHR43214:SF3">
    <property type="entry name" value="RESPONSE REGULATOR UVRY"/>
    <property type="match status" value="1"/>
</dbReference>
<keyword evidence="2" id="KW-0902">Two-component regulatory system</keyword>
<dbReference type="InterPro" id="IPR001789">
    <property type="entry name" value="Sig_transdc_resp-reg_receiver"/>
</dbReference>
<evidence type="ECO:0000256" key="2">
    <source>
        <dbReference type="ARBA" id="ARBA00023012"/>
    </source>
</evidence>